<evidence type="ECO:0000313" key="2">
    <source>
        <dbReference type="EMBL" id="EEO29639.1"/>
    </source>
</evidence>
<proteinExistence type="predicted"/>
<dbReference type="HOGENOM" id="CLU_905681_0_0_4"/>
<dbReference type="OrthoDB" id="8781832at2"/>
<dbReference type="Proteomes" id="UP000005089">
    <property type="component" value="Unassembled WGS sequence"/>
</dbReference>
<organism evidence="2 3">
    <name type="scientific">Oxalobacter formigenes OXCC13</name>
    <dbReference type="NCBI Taxonomy" id="556269"/>
    <lineage>
        <taxon>Bacteria</taxon>
        <taxon>Pseudomonadati</taxon>
        <taxon>Pseudomonadota</taxon>
        <taxon>Betaproteobacteria</taxon>
        <taxon>Burkholderiales</taxon>
        <taxon>Oxalobacteraceae</taxon>
        <taxon>Oxalobacter</taxon>
    </lineage>
</organism>
<accession>C3X8W3</accession>
<dbReference type="EMBL" id="GG658170">
    <property type="protein sequence ID" value="EEO29639.1"/>
    <property type="molecule type" value="Genomic_DNA"/>
</dbReference>
<feature type="compositionally biased region" description="Low complexity" evidence="1">
    <location>
        <begin position="283"/>
        <end position="293"/>
    </location>
</feature>
<sequence>MIFSKHNGYSPDGRRLCHKGGDGGASAMRRQEEERQARINAAIKTINDIFDPPEYKQGTNAASEFDPDKTYYNKDGSVFDGRKKFNVNSSSGNAFNQIVGNIVDQVGQTSGSASAWDMDKINKAIANRELFTGVETVKPENKREKLYDEQRQAVYDINAKDVNRQYGDAEKANRFGLARNGLMGGSADVDSNARLQEMTNEGLVKAGGIADNASSALRTADESARQSLIAMAQSGIDTGTAQQMAQQQLESTSQRAQGERSGASIGNLFGGLSQAYLRGNTNQNTTQNVVNNGYNGGNSVRKTYSGS</sequence>
<dbReference type="eggNOG" id="ENOG50348CZ">
    <property type="taxonomic scope" value="Bacteria"/>
</dbReference>
<dbReference type="GeneID" id="77135423"/>
<keyword evidence="3" id="KW-1185">Reference proteome</keyword>
<feature type="compositionally biased region" description="Basic and acidic residues" evidence="1">
    <location>
        <begin position="12"/>
        <end position="21"/>
    </location>
</feature>
<evidence type="ECO:0000313" key="3">
    <source>
        <dbReference type="Proteomes" id="UP000005089"/>
    </source>
</evidence>
<evidence type="ECO:0000256" key="1">
    <source>
        <dbReference type="SAM" id="MobiDB-lite"/>
    </source>
</evidence>
<gene>
    <name evidence="2" type="ORF">OFBG_00667</name>
</gene>
<reference evidence="2 3" key="1">
    <citation type="submission" date="2009-02" db="EMBL/GenBank/DDBJ databases">
        <title>The Genome Sequence of Oxalobacter formigenes OXCC13.</title>
        <authorList>
            <consortium name="The Broad Institute Genome Sequencing Platform"/>
            <person name="Ward D."/>
            <person name="Young S.K."/>
            <person name="Kodira C.D."/>
            <person name="Zeng Q."/>
            <person name="Koehrsen M."/>
            <person name="Alvarado L."/>
            <person name="Berlin A."/>
            <person name="Borenstein D."/>
            <person name="Chen Z."/>
            <person name="Engels R."/>
            <person name="Freedman E."/>
            <person name="Gellesch M."/>
            <person name="Goldberg J."/>
            <person name="Griggs A."/>
            <person name="Gujja S."/>
            <person name="Heiman D."/>
            <person name="Hepburn T."/>
            <person name="Howarth C."/>
            <person name="Jen D."/>
            <person name="Larson L."/>
            <person name="Lewis B."/>
            <person name="Mehta T."/>
            <person name="Park D."/>
            <person name="Pearson M."/>
            <person name="Roberts A."/>
            <person name="Saif S."/>
            <person name="Shea T."/>
            <person name="Shenoy N."/>
            <person name="Sisk P."/>
            <person name="Stolte C."/>
            <person name="Sykes S."/>
            <person name="Walk T."/>
            <person name="White J."/>
            <person name="Yandava C."/>
            <person name="Allison M.J."/>
            <person name="Lander E."/>
            <person name="Nusbaum C."/>
            <person name="Galagan J."/>
            <person name="Birren B."/>
        </authorList>
    </citation>
    <scope>NUCLEOTIDE SEQUENCE [LARGE SCALE GENOMIC DNA]</scope>
    <source>
        <strain evidence="2 3">OXCC13</strain>
    </source>
</reference>
<protein>
    <submittedName>
        <fullName evidence="2">Uncharacterized protein</fullName>
    </submittedName>
</protein>
<dbReference type="AlphaFoldDB" id="C3X8W3"/>
<feature type="region of interest" description="Disordered" evidence="1">
    <location>
        <begin position="1"/>
        <end position="32"/>
    </location>
</feature>
<feature type="region of interest" description="Disordered" evidence="1">
    <location>
        <begin position="283"/>
        <end position="307"/>
    </location>
</feature>
<dbReference type="RefSeq" id="WP_005880269.1">
    <property type="nucleotide sequence ID" value="NZ_CP019430.1"/>
</dbReference>
<dbReference type="STRING" id="847.BRW83_1563"/>
<name>C3X8W3_OXAFO</name>